<evidence type="ECO:0000313" key="2">
    <source>
        <dbReference type="Proteomes" id="UP000285138"/>
    </source>
</evidence>
<dbReference type="Proteomes" id="UP000285138">
    <property type="component" value="Unassembled WGS sequence"/>
</dbReference>
<gene>
    <name evidence="1" type="ORF">D5R97_05065</name>
</gene>
<evidence type="ECO:0000313" key="1">
    <source>
        <dbReference type="EMBL" id="RQD76110.1"/>
    </source>
</evidence>
<protein>
    <submittedName>
        <fullName evidence="1">Uncharacterized protein</fullName>
    </submittedName>
</protein>
<accession>A0A424YEV4</accession>
<name>A0A424YEV4_9FIRM</name>
<sequence length="189" mass="20748">MSLKGKIITFIIPLLPWSPGERGQVGEEIVELKEKGGEVFPFLLVGEGESSFPGVEERAGGLKGLVMEKEEALSSKLLYQADLVLVAPCPGSLLEELARREFPPPGLPLIVAPHSYQEEGKEAMAGLRKLFKRDLTYFVPFQPLRRRNKGEAAGTFFRSRLDLIGETAEGATREGQVQPVVLELESFPG</sequence>
<proteinExistence type="predicted"/>
<organism evidence="1 2">
    <name type="scientific">Candidatus Syntrophonatronum acetioxidans</name>
    <dbReference type="NCBI Taxonomy" id="1795816"/>
    <lineage>
        <taxon>Bacteria</taxon>
        <taxon>Bacillati</taxon>
        <taxon>Bacillota</taxon>
        <taxon>Clostridia</taxon>
        <taxon>Eubacteriales</taxon>
        <taxon>Syntrophomonadaceae</taxon>
        <taxon>Candidatus Syntrophonatronum</taxon>
    </lineage>
</organism>
<comment type="caution">
    <text evidence="1">The sequence shown here is derived from an EMBL/GenBank/DDBJ whole genome shotgun (WGS) entry which is preliminary data.</text>
</comment>
<reference evidence="1 2" key="1">
    <citation type="submission" date="2018-08" db="EMBL/GenBank/DDBJ databases">
        <title>The metabolism and importance of syntrophic acetate oxidation coupled to methane or sulfide production in haloalkaline environments.</title>
        <authorList>
            <person name="Timmers P.H.A."/>
            <person name="Vavourakis C.D."/>
            <person name="Sorokin D.Y."/>
            <person name="Sinninghe Damste J.S."/>
            <person name="Muyzer G."/>
            <person name="Stams A.J.M."/>
            <person name="Plugge C.M."/>
        </authorList>
    </citation>
    <scope>NUCLEOTIDE SEQUENCE [LARGE SCALE GENOMIC DNA]</scope>
    <source>
        <strain evidence="1">MSAO_Bac1</strain>
    </source>
</reference>
<dbReference type="EMBL" id="QZAA01000131">
    <property type="protein sequence ID" value="RQD76110.1"/>
    <property type="molecule type" value="Genomic_DNA"/>
</dbReference>
<dbReference type="AlphaFoldDB" id="A0A424YEV4"/>